<evidence type="ECO:0000313" key="1">
    <source>
        <dbReference type="EMBL" id="XDP45097.1"/>
    </source>
</evidence>
<evidence type="ECO:0008006" key="2">
    <source>
        <dbReference type="Google" id="ProtNLM"/>
    </source>
</evidence>
<gene>
    <name evidence="1" type="ORF">AB5L97_17810</name>
</gene>
<dbReference type="AlphaFoldDB" id="A0AB39L270"/>
<dbReference type="RefSeq" id="WP_369045678.1">
    <property type="nucleotide sequence ID" value="NZ_CP163302.1"/>
</dbReference>
<sequence length="265" mass="28268">MAGSVPELPLPGAPLLLATEEVRLLWSFVHGDIMSAPMRTWLRASLGFCPRHTWAYAVVEIELWESGVGARGGHQPFDVSVLYEDLCREAASRLARGRAWGRRPDAALLPSRPCYLCTQLAAPAREGLAIGYANSNSVALAAEANLARHTRHWCSATLDTWEPLACPACLGRLAGADDGAWLCRLHLAEALRAGRADDADPAARLAAAARRLNRLADRLGAFAESMTAAGPPADAEVETSWIAALGFFAGWRFPAYLAGAAVGEG</sequence>
<reference evidence="1" key="1">
    <citation type="submission" date="2024-07" db="EMBL/GenBank/DDBJ databases">
        <authorList>
            <person name="fu j."/>
        </authorList>
    </citation>
    <scope>NUCLEOTIDE SEQUENCE</scope>
    <source>
        <strain evidence="1">P10A9</strain>
    </source>
</reference>
<organism evidence="1">
    <name type="scientific">Sinomonas puerhi</name>
    <dbReference type="NCBI Taxonomy" id="3238584"/>
    <lineage>
        <taxon>Bacteria</taxon>
        <taxon>Bacillati</taxon>
        <taxon>Actinomycetota</taxon>
        <taxon>Actinomycetes</taxon>
        <taxon>Micrococcales</taxon>
        <taxon>Micrococcaceae</taxon>
        <taxon>Sinomonas</taxon>
    </lineage>
</organism>
<protein>
    <recommendedName>
        <fullName evidence="2">TniQ protein</fullName>
    </recommendedName>
</protein>
<accession>A0AB39L270</accession>
<name>A0AB39L270_9MICC</name>
<dbReference type="KEGG" id="spue:AB5L97_17810"/>
<proteinExistence type="predicted"/>
<dbReference type="EMBL" id="CP163302">
    <property type="protein sequence ID" value="XDP45097.1"/>
    <property type="molecule type" value="Genomic_DNA"/>
</dbReference>